<feature type="binding site" evidence="1">
    <location>
        <begin position="152"/>
        <end position="154"/>
    </location>
    <ligand>
        <name>FAD</name>
        <dbReference type="ChEBI" id="CHEBI:57692"/>
        <note>ligand shared between neighboring subunits</note>
    </ligand>
</feature>
<keyword evidence="1" id="KW-0521">NADP</keyword>
<reference evidence="2 3" key="1">
    <citation type="journal article" date="2017" name="Genome Biol. Evol.">
        <title>Comparative Genomic Analysis Identifies a Campylobacter Clade Deficient in Selenium Metabolism.</title>
        <authorList>
            <person name="Miller W.G."/>
            <person name="Yee E."/>
            <person name="Lopes B.S."/>
            <person name="Chapman M.H."/>
            <person name="Huynh S."/>
            <person name="Bono J.L."/>
            <person name="Parker C.T."/>
            <person name="Strachan N.J.C."/>
            <person name="Forbes K.J."/>
        </authorList>
    </citation>
    <scope>NUCLEOTIDE SEQUENCE [LARGE SCALE GENOMIC DNA]</scope>
    <source>
        <strain evidence="2 3">RM8964</strain>
    </source>
</reference>
<feature type="binding site" evidence="1">
    <location>
        <position position="158"/>
    </location>
    <ligand>
        <name>FAD</name>
        <dbReference type="ChEBI" id="CHEBI:57692"/>
        <note>ligand shared between neighboring subunits</note>
    </ligand>
</feature>
<evidence type="ECO:0000313" key="2">
    <source>
        <dbReference type="EMBL" id="ARR02706.1"/>
    </source>
</evidence>
<comment type="subunit">
    <text evidence="1">Homotetramer.</text>
</comment>
<dbReference type="InterPro" id="IPR036098">
    <property type="entry name" value="Thymidylate_synthase_ThyX_sf"/>
</dbReference>
<dbReference type="Pfam" id="PF02511">
    <property type="entry name" value="Thy1"/>
    <property type="match status" value="1"/>
</dbReference>
<dbReference type="STRING" id="1660074.CVIC8964_1317"/>
<dbReference type="RefSeq" id="WP_086333951.1">
    <property type="nucleotide sequence ID" value="NZ_CP018791.1"/>
</dbReference>
<feature type="active site" description="Involved in ionization of N3 of dUMP, leading to its activation" evidence="1">
    <location>
        <position position="163"/>
    </location>
</feature>
<dbReference type="PANTHER" id="PTHR34934:SF1">
    <property type="entry name" value="FLAVIN-DEPENDENT THYMIDYLATE SYNTHASE"/>
    <property type="match status" value="1"/>
</dbReference>
<name>A0A1X9T2Q4_9BACT</name>
<dbReference type="GO" id="GO:0006235">
    <property type="term" value="P:dTTP biosynthetic process"/>
    <property type="evidence" value="ECO:0007669"/>
    <property type="project" value="UniProtKB-UniRule"/>
</dbReference>
<dbReference type="EMBL" id="CP018791">
    <property type="protein sequence ID" value="ARR02706.1"/>
    <property type="molecule type" value="Genomic_DNA"/>
</dbReference>
<dbReference type="InterPro" id="IPR003669">
    <property type="entry name" value="Thymidylate_synthase_ThyX"/>
</dbReference>
<keyword evidence="1" id="KW-0274">FAD</keyword>
<evidence type="ECO:0000313" key="3">
    <source>
        <dbReference type="Proteomes" id="UP000194265"/>
    </source>
</evidence>
<feature type="binding site" evidence="1">
    <location>
        <position position="47"/>
    </location>
    <ligand>
        <name>FAD</name>
        <dbReference type="ChEBI" id="CHEBI:57692"/>
        <note>ligand shared between neighboring subunits</note>
    </ligand>
</feature>
<dbReference type="GO" id="GO:0050797">
    <property type="term" value="F:thymidylate synthase (FAD) activity"/>
    <property type="evidence" value="ECO:0007669"/>
    <property type="project" value="UniProtKB-UniRule"/>
</dbReference>
<dbReference type="Proteomes" id="UP000194265">
    <property type="component" value="Chromosome"/>
</dbReference>
<sequence>MKVKLLNVTPLKIAIKAIRRCYDSCGDDLGNKDLKLLKSIIKNGHTSTIEHIVFTFDIKGISRAALQELARHRIASLSVESTRYTLKKLKNIDTREFKYEDYLVETGNPIVDVFNRVGLDRTISCLNENIKNDLTKYTLPESYKTSLIWTINARSLRNFLELRSSSKALWELRELSNEIINSLPEEYLILFKDIIKEESNGI</sequence>
<accession>A0A1X9T2Q4</accession>
<dbReference type="CDD" id="cd20175">
    <property type="entry name" value="ThyX"/>
    <property type="match status" value="1"/>
</dbReference>
<dbReference type="PROSITE" id="PS51331">
    <property type="entry name" value="THYX"/>
    <property type="match status" value="1"/>
</dbReference>
<comment type="caution">
    <text evidence="1">Lacks conserved residue(s) required for the propagation of feature annotation.</text>
</comment>
<dbReference type="GO" id="GO:0050660">
    <property type="term" value="F:flavin adenine dinucleotide binding"/>
    <property type="evidence" value="ECO:0007669"/>
    <property type="project" value="UniProtKB-UniRule"/>
</dbReference>
<comment type="cofactor">
    <cofactor evidence="1">
        <name>FAD</name>
        <dbReference type="ChEBI" id="CHEBI:57692"/>
    </cofactor>
    <text evidence="1">Binds 4 FAD per tetramer. Each FAD binding site is formed by three monomers.</text>
</comment>
<comment type="function">
    <text evidence="1">Catalyzes the reductive methylation of 2'-deoxyuridine-5'-monophosphate (dUMP) to 2'-deoxythymidine-5'-monophosphate (dTMP) while utilizing 5,10-methylenetetrahydrofolate (mTHF) as the methyl donor, and NADPH and FADH(2) as the reductant.</text>
</comment>
<keyword evidence="1" id="KW-0545">Nucleotide biosynthesis</keyword>
<organism evidence="2 3">
    <name type="scientific">Campylobacter vicugnae</name>
    <dbReference type="NCBI Taxonomy" id="1660076"/>
    <lineage>
        <taxon>Bacteria</taxon>
        <taxon>Pseudomonadati</taxon>
        <taxon>Campylobacterota</taxon>
        <taxon>Epsilonproteobacteria</taxon>
        <taxon>Campylobacterales</taxon>
        <taxon>Campylobacteraceae</taxon>
        <taxon>Campylobacter</taxon>
    </lineage>
</organism>
<dbReference type="PANTHER" id="PTHR34934">
    <property type="entry name" value="FLAVIN-DEPENDENT THYMIDYLATE SYNTHASE"/>
    <property type="match status" value="1"/>
</dbReference>
<dbReference type="EC" id="2.1.1.148" evidence="1"/>
<feature type="binding site" description="in other chain" evidence="1">
    <location>
        <position position="136"/>
    </location>
    <ligand>
        <name>dUMP</name>
        <dbReference type="ChEBI" id="CHEBI:246422"/>
        <note>ligand shared between dimeric partners</note>
    </ligand>
</feature>
<dbReference type="SUPFAM" id="SSF69796">
    <property type="entry name" value="Thymidylate synthase-complementing protein Thy1"/>
    <property type="match status" value="1"/>
</dbReference>
<comment type="similarity">
    <text evidence="1">Belongs to the thymidylate synthase ThyX family.</text>
</comment>
<dbReference type="UniPathway" id="UPA00575"/>
<proteinExistence type="inferred from homology"/>
<dbReference type="OrthoDB" id="9780625at2"/>
<dbReference type="Gene3D" id="3.30.1360.170">
    <property type="match status" value="1"/>
</dbReference>
<dbReference type="AlphaFoldDB" id="A0A1X9T2Q4"/>
<dbReference type="GO" id="GO:0006231">
    <property type="term" value="P:dTMP biosynthetic process"/>
    <property type="evidence" value="ECO:0007669"/>
    <property type="project" value="UniProtKB-UniRule"/>
</dbReference>
<protein>
    <recommendedName>
        <fullName evidence="1">Flavin-dependent thymidylate synthase</fullName>
        <shortName evidence="1">FDTS</shortName>
        <ecNumber evidence="1">2.1.1.148</ecNumber>
    </recommendedName>
    <alternativeName>
        <fullName evidence="1">FAD-dependent thymidylate synthase</fullName>
    </alternativeName>
    <alternativeName>
        <fullName evidence="1">Thymidylate synthase ThyX</fullName>
        <shortName evidence="1">TS</shortName>
        <shortName evidence="1">TSase</shortName>
    </alternativeName>
</protein>
<evidence type="ECO:0000256" key="1">
    <source>
        <dbReference type="HAMAP-Rule" id="MF_01408"/>
    </source>
</evidence>
<feature type="binding site" evidence="1">
    <location>
        <position position="163"/>
    </location>
    <ligand>
        <name>dUMP</name>
        <dbReference type="ChEBI" id="CHEBI:246422"/>
        <note>ligand shared between dimeric partners</note>
    </ligand>
</feature>
<feature type="binding site" description="in other chain" evidence="1">
    <location>
        <begin position="81"/>
        <end position="83"/>
    </location>
    <ligand>
        <name>dUMP</name>
        <dbReference type="ChEBI" id="CHEBI:246422"/>
        <note>ligand shared between dimeric partners</note>
    </ligand>
</feature>
<comment type="pathway">
    <text evidence="1">Pyrimidine metabolism; dTTP biosynthesis.</text>
</comment>
<dbReference type="NCBIfam" id="TIGR02170">
    <property type="entry name" value="thyX"/>
    <property type="match status" value="1"/>
</dbReference>
<feature type="binding site" evidence="1">
    <location>
        <begin position="68"/>
        <end position="71"/>
    </location>
    <ligand>
        <name>dUMP</name>
        <dbReference type="ChEBI" id="CHEBI:246422"/>
        <note>ligand shared between dimeric partners</note>
    </ligand>
</feature>
<keyword evidence="1" id="KW-0489">Methyltransferase</keyword>
<dbReference type="GO" id="GO:0004799">
    <property type="term" value="F:thymidylate synthase activity"/>
    <property type="evidence" value="ECO:0007669"/>
    <property type="project" value="TreeGrafter"/>
</dbReference>
<feature type="binding site" evidence="1">
    <location>
        <begin position="71"/>
        <end position="73"/>
    </location>
    <ligand>
        <name>FAD</name>
        <dbReference type="ChEBI" id="CHEBI:57692"/>
        <note>ligand shared between neighboring subunits</note>
    </ligand>
</feature>
<keyword evidence="1" id="KW-0808">Transferase</keyword>
<gene>
    <name evidence="1" type="primary">thyX</name>
    <name evidence="2" type="ORF">CVIC8964_1317</name>
</gene>
<dbReference type="GO" id="GO:0032259">
    <property type="term" value="P:methylation"/>
    <property type="evidence" value="ECO:0007669"/>
    <property type="project" value="UniProtKB-KW"/>
</dbReference>
<keyword evidence="1" id="KW-0285">Flavoprotein</keyword>
<comment type="catalytic activity">
    <reaction evidence="1">
        <text>dUMP + (6R)-5,10-methylene-5,6,7,8-tetrahydrofolate + NADPH + H(+) = dTMP + (6S)-5,6,7,8-tetrahydrofolate + NADP(+)</text>
        <dbReference type="Rhea" id="RHEA:29043"/>
        <dbReference type="ChEBI" id="CHEBI:15378"/>
        <dbReference type="ChEBI" id="CHEBI:15636"/>
        <dbReference type="ChEBI" id="CHEBI:57453"/>
        <dbReference type="ChEBI" id="CHEBI:57783"/>
        <dbReference type="ChEBI" id="CHEBI:58349"/>
        <dbReference type="ChEBI" id="CHEBI:63528"/>
        <dbReference type="ChEBI" id="CHEBI:246422"/>
        <dbReference type="EC" id="2.1.1.148"/>
    </reaction>
</comment>
<dbReference type="GO" id="GO:0070402">
    <property type="term" value="F:NADPH binding"/>
    <property type="evidence" value="ECO:0007669"/>
    <property type="project" value="TreeGrafter"/>
</dbReference>
<dbReference type="HAMAP" id="MF_01408">
    <property type="entry name" value="ThyX"/>
    <property type="match status" value="1"/>
</dbReference>